<evidence type="ECO:0000313" key="1">
    <source>
        <dbReference type="EMBL" id="AJE15846.1"/>
    </source>
</evidence>
<dbReference type="AlphaFoldDB" id="A0A8D3Y1Y7"/>
<gene>
    <name evidence="1" type="ORF">CL52_12685</name>
    <name evidence="2" type="ORF">SAMN05660875_10217</name>
</gene>
<organism evidence="1 3">
    <name type="scientific">Stutzerimonas balearica DSM 6083</name>
    <dbReference type="NCBI Taxonomy" id="1123016"/>
    <lineage>
        <taxon>Bacteria</taxon>
        <taxon>Pseudomonadati</taxon>
        <taxon>Pseudomonadota</taxon>
        <taxon>Gammaproteobacteria</taxon>
        <taxon>Pseudomonadales</taxon>
        <taxon>Pseudomonadaceae</taxon>
        <taxon>Stutzerimonas</taxon>
    </lineage>
</organism>
<evidence type="ECO:0000313" key="2">
    <source>
        <dbReference type="EMBL" id="SDM06681.1"/>
    </source>
</evidence>
<keyword evidence="4" id="KW-1185">Reference proteome</keyword>
<protein>
    <submittedName>
        <fullName evidence="2">Uncharacterized conserved protein YecE, DUF72 family</fullName>
    </submittedName>
</protein>
<dbReference type="Proteomes" id="UP000031271">
    <property type="component" value="Chromosome"/>
</dbReference>
<dbReference type="PANTHER" id="PTHR30348">
    <property type="entry name" value="UNCHARACTERIZED PROTEIN YECE"/>
    <property type="match status" value="1"/>
</dbReference>
<reference evidence="1 3" key="3">
    <citation type="journal article" name="Genome Announc.">
        <title>Complete Genome Sequence of Pseudomonas balearica DSM 6083T.</title>
        <authorList>
            <person name="Bennasar-Figueras A."/>
            <person name="Salva-Serra F."/>
            <person name="Jaen-Luchoro D."/>
            <person name="Segui C."/>
            <person name="Aliaga F."/>
            <person name="Busquets A."/>
            <person name="Gomila M."/>
            <person name="Moore E.R."/>
            <person name="Lalucat J."/>
        </authorList>
    </citation>
    <scope>NUCLEOTIDE SEQUENCE [LARGE SCALE GENOMIC DNA]</scope>
    <source>
        <strain evidence="3">DSM 6083</strain>
        <strain evidence="1">DSM6083</strain>
    </source>
</reference>
<dbReference type="SUPFAM" id="SSF117396">
    <property type="entry name" value="TM1631-like"/>
    <property type="match status" value="1"/>
</dbReference>
<dbReference type="EMBL" id="CP007511">
    <property type="protein sequence ID" value="AJE15846.1"/>
    <property type="molecule type" value="Genomic_DNA"/>
</dbReference>
<dbReference type="RefSeq" id="WP_043220986.1">
    <property type="nucleotide sequence ID" value="NZ_CP007511.1"/>
</dbReference>
<dbReference type="PANTHER" id="PTHR30348:SF14">
    <property type="entry name" value="BLR8050 PROTEIN"/>
    <property type="match status" value="1"/>
</dbReference>
<dbReference type="GeneID" id="77260759"/>
<dbReference type="EMBL" id="FNHO01000002">
    <property type="protein sequence ID" value="SDM06681.1"/>
    <property type="molecule type" value="Genomic_DNA"/>
</dbReference>
<reference evidence="3" key="1">
    <citation type="submission" date="2014-03" db="EMBL/GenBank/DDBJ databases">
        <title>Complete genome of Pseudomonas balearica DSM 6083T, a sewage water isolate from an enrichment with 2-methylnaphthalene.</title>
        <authorList>
            <person name="Salva-Serra F."/>
            <person name="Jaen-Luchoro D."/>
            <person name="Busquets A."/>
            <person name="Pena A."/>
            <person name="Gomila M."/>
            <person name="Bosch R."/>
            <person name="Nogales B."/>
            <person name="Garcia-Valdes E."/>
            <person name="Lalucat J."/>
            <person name="Bennasar A."/>
        </authorList>
    </citation>
    <scope>NUCLEOTIDE SEQUENCE [LARGE SCALE GENOMIC DNA]</scope>
    <source>
        <strain evidence="3">DSM 6083</strain>
    </source>
</reference>
<dbReference type="Pfam" id="PF01904">
    <property type="entry name" value="DUF72"/>
    <property type="match status" value="1"/>
</dbReference>
<reference evidence="2 4" key="2">
    <citation type="submission" date="2016-10" db="EMBL/GenBank/DDBJ databases">
        <authorList>
            <person name="Varghese N."/>
            <person name="Submissions S."/>
        </authorList>
    </citation>
    <scope>NUCLEOTIDE SEQUENCE [LARGE SCALE GENOMIC DNA]</scope>
    <source>
        <strain evidence="2 4">DSM 6083</strain>
    </source>
</reference>
<dbReference type="KEGG" id="pbm:CL52_12685"/>
<name>A0A8D3Y1Y7_9GAMM</name>
<dbReference type="Proteomes" id="UP000182276">
    <property type="component" value="Unassembled WGS sequence"/>
</dbReference>
<proteinExistence type="predicted"/>
<evidence type="ECO:0000313" key="4">
    <source>
        <dbReference type="Proteomes" id="UP000182276"/>
    </source>
</evidence>
<dbReference type="InterPro" id="IPR002763">
    <property type="entry name" value="DUF72"/>
</dbReference>
<sequence length="248" mass="27605">MSANEGIRLGCAGWSLPRAAWPEFPSEGTHLQRYAGRFSAVEINSSFYRPHRPTTYRRWAAAVPEGFTFSVKLPRLISHERRLRDCEGELQRFLDEIAELGGRLGCLLLQLPPSLAFEQALADDFLGQLRARYDGALALEARHASWLDAEPLLRHWQLARVAADPSPIPGGDQPAGWSGLRYYRLHGSPRIYHSAYSPDWLARLAGELRQCRQAGIPCWCIFDNTASGAAVANALTLQALLSVRVNAE</sequence>
<evidence type="ECO:0000313" key="3">
    <source>
        <dbReference type="Proteomes" id="UP000031271"/>
    </source>
</evidence>
<dbReference type="Gene3D" id="3.20.20.410">
    <property type="entry name" value="Protein of unknown function UPF0759"/>
    <property type="match status" value="1"/>
</dbReference>
<accession>A0A8D3Y1Y7</accession>
<dbReference type="InterPro" id="IPR036520">
    <property type="entry name" value="UPF0759_sf"/>
</dbReference>